<keyword evidence="1" id="KW-0812">Transmembrane</keyword>
<evidence type="ECO:0000256" key="1">
    <source>
        <dbReference type="SAM" id="Phobius"/>
    </source>
</evidence>
<evidence type="ECO:0008006" key="4">
    <source>
        <dbReference type="Google" id="ProtNLM"/>
    </source>
</evidence>
<feature type="transmembrane region" description="Helical" evidence="1">
    <location>
        <begin position="81"/>
        <end position="99"/>
    </location>
</feature>
<evidence type="ECO:0000313" key="2">
    <source>
        <dbReference type="EMBL" id="ADV84863.1"/>
    </source>
</evidence>
<dbReference type="GO" id="GO:0015097">
    <property type="term" value="F:mercury ion transmembrane transporter activity"/>
    <property type="evidence" value="ECO:0007669"/>
    <property type="project" value="InterPro"/>
</dbReference>
<dbReference type="GO" id="GO:0016020">
    <property type="term" value="C:membrane"/>
    <property type="evidence" value="ECO:0007669"/>
    <property type="project" value="InterPro"/>
</dbReference>
<accession>E8V5A4</accession>
<keyword evidence="3" id="KW-1185">Reference proteome</keyword>
<dbReference type="HOGENOM" id="CLU_135628_0_1_0"/>
<reference evidence="2 3" key="1">
    <citation type="journal article" date="2012" name="Stand. Genomic Sci.">
        <title>Complete genome sequence of Terriglobus saanensis type strain SP1PR4(T), an Acidobacteria from tundra soil.</title>
        <authorList>
            <person name="Rawat S.R."/>
            <person name="Mannisto M.K."/>
            <person name="Starovoytov V."/>
            <person name="Goodwin L."/>
            <person name="Nolan M."/>
            <person name="Hauser L."/>
            <person name="Land M."/>
            <person name="Davenport K.W."/>
            <person name="Woyke T."/>
            <person name="Haggblom M.M."/>
        </authorList>
    </citation>
    <scope>NUCLEOTIDE SEQUENCE</scope>
    <source>
        <strain evidence="3">ATCC BAA-1853 / DSM 23119 / SP1PR4</strain>
    </source>
</reference>
<dbReference type="KEGG" id="tsa:AciPR4_4115"/>
<gene>
    <name evidence="2" type="ordered locus">AciPR4_4115</name>
</gene>
<dbReference type="Proteomes" id="UP000006844">
    <property type="component" value="Chromosome"/>
</dbReference>
<organism evidence="2 3">
    <name type="scientific">Terriglobus saanensis (strain ATCC BAA-1853 / DSM 23119 / SP1PR4)</name>
    <dbReference type="NCBI Taxonomy" id="401053"/>
    <lineage>
        <taxon>Bacteria</taxon>
        <taxon>Pseudomonadati</taxon>
        <taxon>Acidobacteriota</taxon>
        <taxon>Terriglobia</taxon>
        <taxon>Terriglobales</taxon>
        <taxon>Acidobacteriaceae</taxon>
        <taxon>Terriglobus</taxon>
    </lineage>
</organism>
<protein>
    <recommendedName>
        <fullName evidence="4">MerC mercury resistance protein</fullName>
    </recommendedName>
</protein>
<dbReference type="eggNOG" id="ENOG5033B8R">
    <property type="taxonomic scope" value="Bacteria"/>
</dbReference>
<proteinExistence type="predicted"/>
<name>E8V5A4_TERSS</name>
<sequence length="141" mass="15064">MSSSQAIGSLRKQPFWADRLGTWTSALCLVHCALAPVLLSGSAVAAHCLPSEEHTHRSLAVLVAALGAIALLYGFRRHRRWQVLGLMAGGLGCIAFAAFCGETLPSHAAEVLVTMLGSLLMVAAHRRNHTFCRSCICTSNH</sequence>
<evidence type="ECO:0000313" key="3">
    <source>
        <dbReference type="Proteomes" id="UP000006844"/>
    </source>
</evidence>
<dbReference type="AlphaFoldDB" id="E8V5A4"/>
<keyword evidence="1" id="KW-1133">Transmembrane helix</keyword>
<dbReference type="InterPro" id="IPR004891">
    <property type="entry name" value="Mercury-R_MerC"/>
</dbReference>
<feature type="transmembrane region" description="Helical" evidence="1">
    <location>
        <begin position="105"/>
        <end position="124"/>
    </location>
</feature>
<dbReference type="STRING" id="401053.AciPR4_4115"/>
<dbReference type="EMBL" id="CP002467">
    <property type="protein sequence ID" value="ADV84863.1"/>
    <property type="molecule type" value="Genomic_DNA"/>
</dbReference>
<feature type="transmembrane region" description="Helical" evidence="1">
    <location>
        <begin position="55"/>
        <end position="74"/>
    </location>
</feature>
<dbReference type="Pfam" id="PF03203">
    <property type="entry name" value="MerC"/>
    <property type="match status" value="1"/>
</dbReference>
<keyword evidence="1" id="KW-0472">Membrane</keyword>